<dbReference type="GO" id="GO:0003677">
    <property type="term" value="F:DNA binding"/>
    <property type="evidence" value="ECO:0007669"/>
    <property type="project" value="UniProtKB-KW"/>
</dbReference>
<dbReference type="GO" id="GO:0004386">
    <property type="term" value="F:helicase activity"/>
    <property type="evidence" value="ECO:0007669"/>
    <property type="project" value="UniProtKB-KW"/>
</dbReference>
<dbReference type="GO" id="GO:0005524">
    <property type="term" value="F:ATP binding"/>
    <property type="evidence" value="ECO:0007669"/>
    <property type="project" value="UniProtKB-KW"/>
</dbReference>
<feature type="domain" description="PD-(D/E)XK endonuclease-like" evidence="8">
    <location>
        <begin position="589"/>
        <end position="876"/>
    </location>
</feature>
<keyword evidence="5" id="KW-0067">ATP-binding</keyword>
<dbReference type="Proteomes" id="UP000186112">
    <property type="component" value="Unassembled WGS sequence"/>
</dbReference>
<evidence type="ECO:0000256" key="4">
    <source>
        <dbReference type="ARBA" id="ARBA00022806"/>
    </source>
</evidence>
<dbReference type="EMBL" id="LTDM01000059">
    <property type="protein sequence ID" value="OLS01800.1"/>
    <property type="molecule type" value="Genomic_DNA"/>
</dbReference>
<evidence type="ECO:0000256" key="2">
    <source>
        <dbReference type="ARBA" id="ARBA00022763"/>
    </source>
</evidence>
<dbReference type="InterPro" id="IPR038726">
    <property type="entry name" value="PDDEXK_AddAB-type"/>
</dbReference>
<comment type="caution">
    <text evidence="9">The sequence shown here is derived from an EMBL/GenBank/DDBJ whole genome shotgun (WGS) entry which is preliminary data.</text>
</comment>
<keyword evidence="4" id="KW-0347">Helicase</keyword>
<reference evidence="9 10" key="1">
    <citation type="submission" date="2016-02" db="EMBL/GenBank/DDBJ databases">
        <title>Genome sequence of Tissierella creatinophila DSM 6911.</title>
        <authorList>
            <person name="Poehlein A."/>
            <person name="Daniel R."/>
        </authorList>
    </citation>
    <scope>NUCLEOTIDE SEQUENCE [LARGE SCALE GENOMIC DNA]</scope>
    <source>
        <strain evidence="9 10">DSM 6911</strain>
    </source>
</reference>
<keyword evidence="3" id="KW-0378">Hydrolase</keyword>
<protein>
    <submittedName>
        <fullName evidence="9">PD-(D/E)XK nuclease superfamily protein</fullName>
    </submittedName>
</protein>
<evidence type="ECO:0000256" key="5">
    <source>
        <dbReference type="ARBA" id="ARBA00022840"/>
    </source>
</evidence>
<dbReference type="OrthoDB" id="9758506at2"/>
<evidence type="ECO:0000256" key="3">
    <source>
        <dbReference type="ARBA" id="ARBA00022801"/>
    </source>
</evidence>
<keyword evidence="1" id="KW-0547">Nucleotide-binding</keyword>
<evidence type="ECO:0000313" key="9">
    <source>
        <dbReference type="EMBL" id="OLS01800.1"/>
    </source>
</evidence>
<dbReference type="GO" id="GO:0016787">
    <property type="term" value="F:hydrolase activity"/>
    <property type="evidence" value="ECO:0007669"/>
    <property type="project" value="UniProtKB-KW"/>
</dbReference>
<dbReference type="InterPro" id="IPR011335">
    <property type="entry name" value="Restrct_endonuc-II-like"/>
</dbReference>
<organism evidence="9 10">
    <name type="scientific">Tissierella creatinophila DSM 6911</name>
    <dbReference type="NCBI Taxonomy" id="1123403"/>
    <lineage>
        <taxon>Bacteria</taxon>
        <taxon>Bacillati</taxon>
        <taxon>Bacillota</taxon>
        <taxon>Tissierellia</taxon>
        <taxon>Tissierellales</taxon>
        <taxon>Tissierellaceae</taxon>
        <taxon>Tissierella</taxon>
    </lineage>
</organism>
<gene>
    <name evidence="9" type="ORF">TICRE_21760</name>
</gene>
<keyword evidence="10" id="KW-1185">Reference proteome</keyword>
<proteinExistence type="predicted"/>
<keyword evidence="7" id="KW-0234">DNA repair</keyword>
<keyword evidence="6" id="KW-0238">DNA-binding</keyword>
<evidence type="ECO:0000256" key="6">
    <source>
        <dbReference type="ARBA" id="ARBA00023125"/>
    </source>
</evidence>
<accession>A0A1U7M3H7</accession>
<dbReference type="SUPFAM" id="SSF52980">
    <property type="entry name" value="Restriction endonuclease-like"/>
    <property type="match status" value="1"/>
</dbReference>
<dbReference type="Gene3D" id="3.90.320.10">
    <property type="match status" value="1"/>
</dbReference>
<dbReference type="Pfam" id="PF12705">
    <property type="entry name" value="PDDEXK_1"/>
    <property type="match status" value="1"/>
</dbReference>
<dbReference type="AlphaFoldDB" id="A0A1U7M3H7"/>
<evidence type="ECO:0000256" key="1">
    <source>
        <dbReference type="ARBA" id="ARBA00022741"/>
    </source>
</evidence>
<evidence type="ECO:0000259" key="8">
    <source>
        <dbReference type="Pfam" id="PF12705"/>
    </source>
</evidence>
<sequence>MREMEIWEFASEYILEEKLFIVPTRAIGVLMIEHMAKGGKSALNLNPVTIKKLSQDICQMYIEENDILVIDDILGKSIVLDCLKSLNQESDEFFFKENLIDEKTAEEVYSVIIELKLKKIDDFPKEKDLDKIYKRYTLKLDRLNAMDYCDILLKAREVKELSSFKDKTIAVASNIEFHDLERELFSQLNQNAIKIKMPVKKLIDSPKEYFFKESVESIDRDKKVCFFNQFGIRNEIKYIIDDIYVKSIPLDEVVIAYTDQKYVEWINLEFQKEDLGISFADGLDILTSTTYRFIKTICDFAKNYYNIWELRPMFFNGSLNVETGLEKDDETITSNDIYEELVKCKVFYGRENYERLNFISPELDDKAKVKRKWIREFFNSIMFTLPEGNVEFREYIKRLSILIKKYVKIPDSSKANSYDKTSMKAILETLKRMEKIPLEIEPDRYFDIVLSYIEEINTNRSGARPSKAFACKYNIAAYTGRKHLYLIGLDSSSLDSKIVESAILLDNIRRDISPSLSFSKENYRYKKYKIREALTASFTNISIGYSNFDMVDIKAKTPSKIYTELKEEYGHVEPCKAIDRKLMSKDLIFSGTSIETLGQCSRKLYFKNRLFLKEKEDIEIDLDRWLDALTKGNLVHEILNLYFDLPKEDRDEEILSKLIEERVEKVAKEIPYILKEVYNREKEEIKVYCKKILEREQNSQLEVFINELSFGRNKTNRIFGPLKTQEITIGDLNLTISGAIDRVDIDKKGKWFKIVDYKTGNLANFDKRLRKSEGRGKNKTYDYSEGQKFQFFIYKKALENIIKEKDEYKDFSVKSFSYEFEDDSIDLIFDEEFINKIENRINDLLNIDIFQNDKKIVYNNTDSLTCKYCEFKNICKTDNIKTEEEEVDY</sequence>
<name>A0A1U7M3H7_TISCR</name>
<keyword evidence="2" id="KW-0227">DNA damage</keyword>
<dbReference type="GO" id="GO:0006281">
    <property type="term" value="P:DNA repair"/>
    <property type="evidence" value="ECO:0007669"/>
    <property type="project" value="UniProtKB-KW"/>
</dbReference>
<evidence type="ECO:0000313" key="10">
    <source>
        <dbReference type="Proteomes" id="UP000186112"/>
    </source>
</evidence>
<evidence type="ECO:0000256" key="7">
    <source>
        <dbReference type="ARBA" id="ARBA00023204"/>
    </source>
</evidence>
<dbReference type="InterPro" id="IPR011604">
    <property type="entry name" value="PDDEXK-like_dom_sf"/>
</dbReference>